<name>A0ABV0L6F4_9PSEU</name>
<evidence type="ECO:0000256" key="1">
    <source>
        <dbReference type="SAM" id="MobiDB-lite"/>
    </source>
</evidence>
<keyword evidence="2" id="KW-0812">Transmembrane</keyword>
<feature type="region of interest" description="Disordered" evidence="1">
    <location>
        <begin position="1"/>
        <end position="89"/>
    </location>
</feature>
<comment type="caution">
    <text evidence="3">The sequence shown here is derived from an EMBL/GenBank/DDBJ whole genome shotgun (WGS) entry which is preliminary data.</text>
</comment>
<dbReference type="EMBL" id="JBDZYD010000001">
    <property type="protein sequence ID" value="MEQ0557876.1"/>
    <property type="molecule type" value="Genomic_DNA"/>
</dbReference>
<accession>A0ABV0L6F4</accession>
<feature type="compositionally biased region" description="Basic residues" evidence="1">
    <location>
        <begin position="1"/>
        <end position="10"/>
    </location>
</feature>
<keyword evidence="2" id="KW-1133">Transmembrane helix</keyword>
<evidence type="ECO:0000313" key="3">
    <source>
        <dbReference type="EMBL" id="MEQ0557876.1"/>
    </source>
</evidence>
<reference evidence="3 4" key="1">
    <citation type="submission" date="2024-05" db="EMBL/GenBank/DDBJ databases">
        <authorList>
            <person name="Zhao H."/>
            <person name="Xu Y."/>
            <person name="Lin S."/>
            <person name="Spain J.C."/>
            <person name="Zhou N.-Y."/>
        </authorList>
    </citation>
    <scope>NUCLEOTIDE SEQUENCE [LARGE SCALE GENOMIC DNA]</scope>
    <source>
        <strain evidence="3 4">NEAU-NG30</strain>
    </source>
</reference>
<keyword evidence="4" id="KW-1185">Reference proteome</keyword>
<proteinExistence type="predicted"/>
<dbReference type="Proteomes" id="UP001440984">
    <property type="component" value="Unassembled WGS sequence"/>
</dbReference>
<evidence type="ECO:0000313" key="4">
    <source>
        <dbReference type="Proteomes" id="UP001440984"/>
    </source>
</evidence>
<sequence length="213" mass="22995">MTRSARRRRDRVTVDELLRQSGVQPRKVGSRSSPSERAARNAVAGLPSERRAPEPRAAGVPLERRAAESRAAGVPSERRAPEPRAAGVPLERRAVEPRAGAARFALASGVLAVLGGLVLVLALRPEPVPATTQFPQLQPATGAPTSSIVQAAPTETTTPSPVVMHARKTPTPTPTVTVKVPPPVTTTPSKTPPTWDPRWNYYQCYPYYCGYRR</sequence>
<keyword evidence="2" id="KW-0472">Membrane</keyword>
<feature type="region of interest" description="Disordered" evidence="1">
    <location>
        <begin position="152"/>
        <end position="191"/>
    </location>
</feature>
<feature type="transmembrane region" description="Helical" evidence="2">
    <location>
        <begin position="101"/>
        <end position="123"/>
    </location>
</feature>
<protein>
    <submittedName>
        <fullName evidence="3">Uncharacterized protein</fullName>
    </submittedName>
</protein>
<evidence type="ECO:0000256" key="2">
    <source>
        <dbReference type="SAM" id="Phobius"/>
    </source>
</evidence>
<organism evidence="3 4">
    <name type="scientific">Amycolatopsis melonis</name>
    <dbReference type="NCBI Taxonomy" id="3156488"/>
    <lineage>
        <taxon>Bacteria</taxon>
        <taxon>Bacillati</taxon>
        <taxon>Actinomycetota</taxon>
        <taxon>Actinomycetes</taxon>
        <taxon>Pseudonocardiales</taxon>
        <taxon>Pseudonocardiaceae</taxon>
        <taxon>Amycolatopsis</taxon>
    </lineage>
</organism>
<dbReference type="RefSeq" id="WP_348947207.1">
    <property type="nucleotide sequence ID" value="NZ_JBDZYD010000001.1"/>
</dbReference>
<feature type="compositionally biased region" description="Pro residues" evidence="1">
    <location>
        <begin position="180"/>
        <end position="191"/>
    </location>
</feature>
<gene>
    <name evidence="3" type="ORF">ABJI51_02250</name>
</gene>